<organism evidence="2 3">
    <name type="scientific">Caloranaerobacter azorensis H53214</name>
    <dbReference type="NCBI Taxonomy" id="1156417"/>
    <lineage>
        <taxon>Bacteria</taxon>
        <taxon>Bacillati</taxon>
        <taxon>Bacillota</taxon>
        <taxon>Tissierellia</taxon>
        <taxon>Tissierellales</taxon>
        <taxon>Thermohalobacteraceae</taxon>
        <taxon>Caloranaerobacter</taxon>
    </lineage>
</organism>
<feature type="transmembrane region" description="Helical" evidence="1">
    <location>
        <begin position="62"/>
        <end position="77"/>
    </location>
</feature>
<evidence type="ECO:0000256" key="1">
    <source>
        <dbReference type="SAM" id="Phobius"/>
    </source>
</evidence>
<evidence type="ECO:0000313" key="3">
    <source>
        <dbReference type="Proteomes" id="UP000029622"/>
    </source>
</evidence>
<name>A0A096DMC2_9FIRM</name>
<feature type="transmembrane region" description="Helical" evidence="1">
    <location>
        <begin position="27"/>
        <end position="50"/>
    </location>
</feature>
<keyword evidence="1" id="KW-0812">Transmembrane</keyword>
<gene>
    <name evidence="2" type="ORF">Y919_06365</name>
</gene>
<accession>A0A096DMC2</accession>
<reference evidence="2 3" key="1">
    <citation type="submission" date="2013-12" db="EMBL/GenBank/DDBJ databases">
        <title>Draft genome sequence of Caloranaerobacter sp. H53214.</title>
        <authorList>
            <person name="Jiang L.J."/>
            <person name="Shao Z.Z."/>
            <person name="Long M.N."/>
        </authorList>
    </citation>
    <scope>NUCLEOTIDE SEQUENCE [LARGE SCALE GENOMIC DNA]</scope>
    <source>
        <strain evidence="2 3">H53214</strain>
    </source>
</reference>
<dbReference type="Proteomes" id="UP000029622">
    <property type="component" value="Unassembled WGS sequence"/>
</dbReference>
<evidence type="ECO:0000313" key="2">
    <source>
        <dbReference type="EMBL" id="KGG80436.1"/>
    </source>
</evidence>
<protein>
    <submittedName>
        <fullName evidence="2">Uncharacterized protein</fullName>
    </submittedName>
</protein>
<dbReference type="RefSeq" id="WP_035163381.1">
    <property type="nucleotide sequence ID" value="NZ_AZTB01000026.1"/>
</dbReference>
<keyword evidence="1" id="KW-0472">Membrane</keyword>
<keyword evidence="1" id="KW-1133">Transmembrane helix</keyword>
<feature type="transmembrane region" description="Helical" evidence="1">
    <location>
        <begin position="6"/>
        <end position="22"/>
    </location>
</feature>
<proteinExistence type="predicted"/>
<dbReference type="AlphaFoldDB" id="A0A096DMC2"/>
<comment type="caution">
    <text evidence="2">The sequence shown here is derived from an EMBL/GenBank/DDBJ whole genome shotgun (WGS) entry which is preliminary data.</text>
</comment>
<sequence>MSKKIIFPLIYIIVNLLVLLISKSSKLFLISGTFSLFLTATIMKFFPKYIGYEGEKLSDDDYFSLILAGVSFLLIALL</sequence>
<dbReference type="EMBL" id="AZTB01000026">
    <property type="protein sequence ID" value="KGG80436.1"/>
    <property type="molecule type" value="Genomic_DNA"/>
</dbReference>